<sequence length="79" mass="8978">MFPSLYTDVHAMKHPELARRGYFFFYLVRRCEALGVFFTIIGHVPKAAFVPRNDPWGSAASRLRGVAMWTTAPRYTVAG</sequence>
<organism evidence="1 2">
    <name type="scientific">Stakelama pacifica</name>
    <dbReference type="NCBI Taxonomy" id="517720"/>
    <lineage>
        <taxon>Bacteria</taxon>
        <taxon>Pseudomonadati</taxon>
        <taxon>Pseudomonadota</taxon>
        <taxon>Alphaproteobacteria</taxon>
        <taxon>Sphingomonadales</taxon>
        <taxon>Sphingomonadaceae</taxon>
        <taxon>Stakelama</taxon>
    </lineage>
</organism>
<dbReference type="EMBL" id="SNWD01000003">
    <property type="protein sequence ID" value="TDN84574.1"/>
    <property type="molecule type" value="Genomic_DNA"/>
</dbReference>
<dbReference type="Proteomes" id="UP000295493">
    <property type="component" value="Unassembled WGS sequence"/>
</dbReference>
<accession>A0A4R6FUG7</accession>
<keyword evidence="2" id="KW-1185">Reference proteome</keyword>
<proteinExistence type="predicted"/>
<dbReference type="AlphaFoldDB" id="A0A4R6FUG7"/>
<evidence type="ECO:0000313" key="2">
    <source>
        <dbReference type="Proteomes" id="UP000295493"/>
    </source>
</evidence>
<reference evidence="1 2" key="1">
    <citation type="submission" date="2019-03" db="EMBL/GenBank/DDBJ databases">
        <title>Genomic Encyclopedia of Type Strains, Phase IV (KMG-IV): sequencing the most valuable type-strain genomes for metagenomic binning, comparative biology and taxonomic classification.</title>
        <authorList>
            <person name="Goeker M."/>
        </authorList>
    </citation>
    <scope>NUCLEOTIDE SEQUENCE [LARGE SCALE GENOMIC DNA]</scope>
    <source>
        <strain evidence="1 2">DSM 25059</strain>
    </source>
</reference>
<comment type="caution">
    <text evidence="1">The sequence shown here is derived from an EMBL/GenBank/DDBJ whole genome shotgun (WGS) entry which is preliminary data.</text>
</comment>
<evidence type="ECO:0000313" key="1">
    <source>
        <dbReference type="EMBL" id="TDN84574.1"/>
    </source>
</evidence>
<gene>
    <name evidence="1" type="ORF">EV664_103220</name>
</gene>
<name>A0A4R6FUG7_9SPHN</name>
<protein>
    <submittedName>
        <fullName evidence="1">Uncharacterized protein</fullName>
    </submittedName>
</protein>